<keyword evidence="2" id="KW-1185">Reference proteome</keyword>
<gene>
    <name evidence="1" type="ORF">P5G61_13600</name>
</gene>
<proteinExistence type="predicted"/>
<accession>A0ABT8JDJ6</accession>
<evidence type="ECO:0000313" key="1">
    <source>
        <dbReference type="EMBL" id="MDN4602264.1"/>
    </source>
</evidence>
<protein>
    <submittedName>
        <fullName evidence="1">Uncharacterized protein</fullName>
    </submittedName>
</protein>
<organism evidence="1 2">
    <name type="scientific">Paenibacillus vandeheii</name>
    <dbReference type="NCBI Taxonomy" id="3035917"/>
    <lineage>
        <taxon>Bacteria</taxon>
        <taxon>Bacillati</taxon>
        <taxon>Bacillota</taxon>
        <taxon>Bacilli</taxon>
        <taxon>Bacillales</taxon>
        <taxon>Paenibacillaceae</taxon>
        <taxon>Paenibacillus</taxon>
    </lineage>
</organism>
<dbReference type="Proteomes" id="UP001174205">
    <property type="component" value="Unassembled WGS sequence"/>
</dbReference>
<name>A0ABT8JDJ6_9BACL</name>
<evidence type="ECO:0000313" key="2">
    <source>
        <dbReference type="Proteomes" id="UP001174205"/>
    </source>
</evidence>
<comment type="caution">
    <text evidence="1">The sequence shown here is derived from an EMBL/GenBank/DDBJ whole genome shotgun (WGS) entry which is preliminary data.</text>
</comment>
<sequence>MSLLFLLKIKKDGIICNKYLVFFNIVPKHKYRILHFFEIMLNTSTNSGHKLQPGELAGKVFTSLISSSIISASKLDMPYLNKSLRTSTYSEVPGYREYKVALVIAPNYDYHWYRQDADGGWSHKRGLTAIDFRDASGNSIRNPQTADRNYGNGLNYSTWGGWYIIKY</sequence>
<dbReference type="RefSeq" id="WP_301247037.1">
    <property type="nucleotide sequence ID" value="NZ_JAROCD010000006.1"/>
</dbReference>
<reference evidence="1" key="1">
    <citation type="submission" date="2023-03" db="EMBL/GenBank/DDBJ databases">
        <title>MT1 and MT2 Draft Genomes of Novel Species.</title>
        <authorList>
            <person name="Venkateswaran K."/>
        </authorList>
    </citation>
    <scope>NUCLEOTIDE SEQUENCE</scope>
    <source>
        <strain evidence="1">F6_3S_P_1C</strain>
    </source>
</reference>
<dbReference type="EMBL" id="JAROCD010000006">
    <property type="protein sequence ID" value="MDN4602264.1"/>
    <property type="molecule type" value="Genomic_DNA"/>
</dbReference>